<evidence type="ECO:0000313" key="3">
    <source>
        <dbReference type="Proteomes" id="UP000591537"/>
    </source>
</evidence>
<dbReference type="Proteomes" id="UP000591537">
    <property type="component" value="Unassembled WGS sequence"/>
</dbReference>
<gene>
    <name evidence="2" type="ORF">HNR57_000492</name>
</gene>
<dbReference type="InterPro" id="IPR029024">
    <property type="entry name" value="TerB-like"/>
</dbReference>
<name>A0A7W9T6X8_9ACTN</name>
<evidence type="ECO:0000313" key="2">
    <source>
        <dbReference type="EMBL" id="MBB6074608.1"/>
    </source>
</evidence>
<protein>
    <submittedName>
        <fullName evidence="2">Uncharacterized protein</fullName>
    </submittedName>
</protein>
<evidence type="ECO:0000256" key="1">
    <source>
        <dbReference type="SAM" id="MobiDB-lite"/>
    </source>
</evidence>
<comment type="caution">
    <text evidence="2">The sequence shown here is derived from an EMBL/GenBank/DDBJ whole genome shotgun (WGS) entry which is preliminary data.</text>
</comment>
<proteinExistence type="predicted"/>
<accession>A0A7W9T6X8</accession>
<dbReference type="SUPFAM" id="SSF158682">
    <property type="entry name" value="TerB-like"/>
    <property type="match status" value="1"/>
</dbReference>
<dbReference type="RefSeq" id="WP_184555159.1">
    <property type="nucleotide sequence ID" value="NZ_BAAARS010000001.1"/>
</dbReference>
<feature type="region of interest" description="Disordered" evidence="1">
    <location>
        <begin position="1"/>
        <end position="27"/>
    </location>
</feature>
<dbReference type="AlphaFoldDB" id="A0A7W9T6X8"/>
<reference evidence="2 3" key="1">
    <citation type="submission" date="2020-08" db="EMBL/GenBank/DDBJ databases">
        <title>Genomic Encyclopedia of Type Strains, Phase IV (KMG-IV): sequencing the most valuable type-strain genomes for metagenomic binning, comparative biology and taxonomic classification.</title>
        <authorList>
            <person name="Goeker M."/>
        </authorList>
    </citation>
    <scope>NUCLEOTIDE SEQUENCE [LARGE SCALE GENOMIC DNA]</scope>
    <source>
        <strain evidence="2 3">DSM 43350</strain>
    </source>
</reference>
<organism evidence="2 3">
    <name type="scientific">Streptomyces paradoxus</name>
    <dbReference type="NCBI Taxonomy" id="66375"/>
    <lineage>
        <taxon>Bacteria</taxon>
        <taxon>Bacillati</taxon>
        <taxon>Actinomycetota</taxon>
        <taxon>Actinomycetes</taxon>
        <taxon>Kitasatosporales</taxon>
        <taxon>Streptomycetaceae</taxon>
        <taxon>Streptomyces</taxon>
    </lineage>
</organism>
<sequence length="378" mass="41412">MTDAPTHAADTGTDEADDAADRKVVEQEQSEIKDFVKGLSADDIKSGNWFTKLAAHAMNAYTEKVDWQYFQDRYEGVPADVIVDQRIKMASRYAALEGGLSAGAYTATVAATIGTAGGASPATVPAAVATVMVDVAFISQLQLRLAYDISVLYRVPIDVHDPEDLWKLIRVAFTIKSGEAANKTVTKAIPVMVRPLVKRFYSGSVLTAGKALPVVGKHLLQRNVIKIGIPLVGVPLAVLLNRYTTLVAGRHARAVFRNEARVIELAEGLSERSRHPQLMLWVAWLVLRTNAKTKIADDEALLMRHLVRLVRERHEVVDEKLANVVDIDPAEVWKRVDAEPGDLGDVLDAAERVATVDGDVDSREKAVLAELRERCHRG</sequence>
<dbReference type="EMBL" id="JACHGV010000001">
    <property type="protein sequence ID" value="MBB6074608.1"/>
    <property type="molecule type" value="Genomic_DNA"/>
</dbReference>
<keyword evidence="3" id="KW-1185">Reference proteome</keyword>